<dbReference type="InterPro" id="IPR006037">
    <property type="entry name" value="RCK_C"/>
</dbReference>
<dbReference type="PROSITE" id="PS51202">
    <property type="entry name" value="RCK_C"/>
    <property type="match status" value="1"/>
</dbReference>
<dbReference type="OrthoDB" id="9776294at2"/>
<dbReference type="SUPFAM" id="SSF116726">
    <property type="entry name" value="TrkA C-terminal domain-like"/>
    <property type="match status" value="1"/>
</dbReference>
<feature type="domain" description="RCK N-terminal" evidence="1">
    <location>
        <begin position="3"/>
        <end position="120"/>
    </location>
</feature>
<evidence type="ECO:0000259" key="1">
    <source>
        <dbReference type="PROSITE" id="PS51201"/>
    </source>
</evidence>
<reference evidence="3 4" key="1">
    <citation type="submission" date="2019-04" db="EMBL/GenBank/DDBJ databases">
        <title>Microbes associate with the intestines of laboratory mice.</title>
        <authorList>
            <person name="Navarre W."/>
            <person name="Wong E."/>
            <person name="Huang K."/>
            <person name="Tropini C."/>
            <person name="Ng K."/>
            <person name="Yu B."/>
        </authorList>
    </citation>
    <scope>NUCLEOTIDE SEQUENCE [LARGE SCALE GENOMIC DNA]</scope>
    <source>
        <strain evidence="3 4">NM50_B9-20</strain>
    </source>
</reference>
<dbReference type="GO" id="GO:0006813">
    <property type="term" value="P:potassium ion transport"/>
    <property type="evidence" value="ECO:0007669"/>
    <property type="project" value="InterPro"/>
</dbReference>
<evidence type="ECO:0000313" key="3">
    <source>
        <dbReference type="EMBL" id="TGY44401.1"/>
    </source>
</evidence>
<dbReference type="Gene3D" id="3.30.70.1450">
    <property type="entry name" value="Regulator of K+ conductance, C-terminal domain"/>
    <property type="match status" value="1"/>
</dbReference>
<accession>A0A4S2DTM9</accession>
<dbReference type="InterPro" id="IPR036721">
    <property type="entry name" value="RCK_C_sf"/>
</dbReference>
<proteinExistence type="predicted"/>
<dbReference type="SUPFAM" id="SSF51735">
    <property type="entry name" value="NAD(P)-binding Rossmann-fold domains"/>
    <property type="match status" value="1"/>
</dbReference>
<evidence type="ECO:0000259" key="2">
    <source>
        <dbReference type="PROSITE" id="PS51202"/>
    </source>
</evidence>
<dbReference type="GO" id="GO:0008324">
    <property type="term" value="F:monoatomic cation transmembrane transporter activity"/>
    <property type="evidence" value="ECO:0007669"/>
    <property type="project" value="InterPro"/>
</dbReference>
<dbReference type="InterPro" id="IPR003148">
    <property type="entry name" value="RCK_N"/>
</dbReference>
<keyword evidence="4" id="KW-1185">Reference proteome</keyword>
<organism evidence="3 4">
    <name type="scientific">Clostridium sartagoforme</name>
    <dbReference type="NCBI Taxonomy" id="84031"/>
    <lineage>
        <taxon>Bacteria</taxon>
        <taxon>Bacillati</taxon>
        <taxon>Bacillota</taxon>
        <taxon>Clostridia</taxon>
        <taxon>Eubacteriales</taxon>
        <taxon>Clostridiaceae</taxon>
        <taxon>Clostridium</taxon>
    </lineage>
</organism>
<dbReference type="RefSeq" id="WP_136005554.1">
    <property type="nucleotide sequence ID" value="NZ_SRYR01000001.1"/>
</dbReference>
<name>A0A4S2DTM9_9CLOT</name>
<dbReference type="InterPro" id="IPR050721">
    <property type="entry name" value="Trk_Ktr_HKT_K-transport"/>
</dbReference>
<dbReference type="PANTHER" id="PTHR43833:SF7">
    <property type="entry name" value="KTR SYSTEM POTASSIUM UPTAKE PROTEIN C"/>
    <property type="match status" value="1"/>
</dbReference>
<dbReference type="Gene3D" id="3.40.50.720">
    <property type="entry name" value="NAD(P)-binding Rossmann-like Domain"/>
    <property type="match status" value="1"/>
</dbReference>
<dbReference type="Proteomes" id="UP000306888">
    <property type="component" value="Unassembled WGS sequence"/>
</dbReference>
<evidence type="ECO:0000313" key="4">
    <source>
        <dbReference type="Proteomes" id="UP000306888"/>
    </source>
</evidence>
<dbReference type="InterPro" id="IPR036291">
    <property type="entry name" value="NAD(P)-bd_dom_sf"/>
</dbReference>
<comment type="caution">
    <text evidence="3">The sequence shown here is derived from an EMBL/GenBank/DDBJ whole genome shotgun (WGS) entry which is preliminary data.</text>
</comment>
<dbReference type="PANTHER" id="PTHR43833">
    <property type="entry name" value="POTASSIUM CHANNEL PROTEIN 2-RELATED-RELATED"/>
    <property type="match status" value="1"/>
</dbReference>
<dbReference type="Pfam" id="PF02080">
    <property type="entry name" value="TrkA_C"/>
    <property type="match status" value="1"/>
</dbReference>
<dbReference type="AlphaFoldDB" id="A0A4S2DTM9"/>
<dbReference type="PROSITE" id="PS51201">
    <property type="entry name" value="RCK_N"/>
    <property type="match status" value="1"/>
</dbReference>
<gene>
    <name evidence="3" type="ORF">E5347_06200</name>
</gene>
<dbReference type="EMBL" id="SRYR01000001">
    <property type="protein sequence ID" value="TGY44401.1"/>
    <property type="molecule type" value="Genomic_DNA"/>
</dbReference>
<protein>
    <submittedName>
        <fullName evidence="3">TrkA family potassium uptake protein</fullName>
    </submittedName>
</protein>
<feature type="domain" description="RCK C-terminal" evidence="2">
    <location>
        <begin position="136"/>
        <end position="220"/>
    </location>
</feature>
<sequence length="222" mass="24196">MASKQFVIIGLGRFGSSIAKTLYSLGNDVLAIDRDEDIVQEIADSVTHAVQLDATDENALRSLGIRNFDVAVVTIGDNIQSSIMATLLVKELGVKYIIAKGHSDLHAKVLNKIGADRVILPEKDMGVRVAHNLVSSNILDYIELSEDYSVMEIQALEEWSGKTLSELRLRSKYGINVMAIKRGDEVNLSPSADDIIENNDVIVAIGSAEDLSRLEGMIVKSN</sequence>
<dbReference type="Pfam" id="PF02254">
    <property type="entry name" value="TrkA_N"/>
    <property type="match status" value="1"/>
</dbReference>